<proteinExistence type="predicted"/>
<evidence type="ECO:0000256" key="1">
    <source>
        <dbReference type="ARBA" id="ARBA00023239"/>
    </source>
</evidence>
<evidence type="ECO:0000313" key="4">
    <source>
        <dbReference type="Proteomes" id="UP000000378"/>
    </source>
</evidence>
<dbReference type="PANTHER" id="PTHR21240">
    <property type="entry name" value="2-AMINO-3-CARBOXYLMUCONATE-6-SEMIALDEHYDE DECARBOXYLASE"/>
    <property type="match status" value="1"/>
</dbReference>
<dbReference type="KEGG" id="slp:Slip_0271"/>
<dbReference type="HOGENOM" id="CLU_044590_0_1_9"/>
<dbReference type="Pfam" id="PF04909">
    <property type="entry name" value="Amidohydro_2"/>
    <property type="match status" value="1"/>
</dbReference>
<dbReference type="Proteomes" id="UP000000378">
    <property type="component" value="Chromosome"/>
</dbReference>
<dbReference type="PANTHER" id="PTHR21240:SF28">
    <property type="entry name" value="ISO-OROTATE DECARBOXYLASE (EUROFUNG)"/>
    <property type="match status" value="1"/>
</dbReference>
<reference evidence="4" key="1">
    <citation type="journal article" date="2010" name="Stand. Genomic Sci.">
        <title>Complete genome sequence of Syntrophothermus lipocalidus type strain (TGB-C1T).</title>
        <authorList>
            <consortium name="US DOE Joint Genome Institute (JGI-PGF)"/>
            <person name="Djao O."/>
            <person name="Zhang X."/>
            <person name="Lucas S."/>
            <person name="Lapidus A."/>
            <person name="Glavina Del Rio T."/>
            <person name="Nolan M."/>
            <person name="Tice H."/>
            <person name="Cheng J."/>
            <person name="Han C."/>
            <person name="Tapia R."/>
            <person name="Goodwin L."/>
            <person name="Pitluck S."/>
            <person name="Liolios K."/>
            <person name="Ivanova N."/>
            <person name="Mavromatis K."/>
            <person name="Mikhailova N."/>
            <person name="Ovchinnikova G."/>
            <person name="Pati A."/>
            <person name="Brambilla E."/>
            <person name="Chen A."/>
            <person name="Palaniappan K."/>
            <person name="Land M."/>
            <person name="Hauser L."/>
            <person name="Chang Y."/>
            <person name="Jeffries C."/>
            <person name="Rohde M."/>
            <person name="Sikorski J."/>
            <person name="Spring S."/>
            <person name="Goker M."/>
            <person name="Detter J."/>
            <person name="Woyke T."/>
            <person name="Bristow J."/>
            <person name="Eisen J."/>
            <person name="Markowitz V."/>
            <person name="Hugenholtz P."/>
            <person name="Kyrpides N."/>
            <person name="Klenk H."/>
        </authorList>
    </citation>
    <scope>NUCLEOTIDE SEQUENCE [LARGE SCALE GENOMIC DNA]</scope>
    <source>
        <strain evidence="4">DSM 12680 / TGB-C1</strain>
    </source>
</reference>
<protein>
    <submittedName>
        <fullName evidence="3">Amidohydrolase 2</fullName>
    </submittedName>
</protein>
<accession>D7CJU4</accession>
<dbReference type="eggNOG" id="COG2159">
    <property type="taxonomic scope" value="Bacteria"/>
</dbReference>
<dbReference type="EMBL" id="CP002048">
    <property type="protein sequence ID" value="ADI01058.1"/>
    <property type="molecule type" value="Genomic_DNA"/>
</dbReference>
<dbReference type="InterPro" id="IPR032466">
    <property type="entry name" value="Metal_Hydrolase"/>
</dbReference>
<dbReference type="GO" id="GO:0019748">
    <property type="term" value="P:secondary metabolic process"/>
    <property type="evidence" value="ECO:0007669"/>
    <property type="project" value="TreeGrafter"/>
</dbReference>
<dbReference type="RefSeq" id="WP_013174460.1">
    <property type="nucleotide sequence ID" value="NC_014220.1"/>
</dbReference>
<evidence type="ECO:0000313" key="3">
    <source>
        <dbReference type="EMBL" id="ADI01058.1"/>
    </source>
</evidence>
<feature type="domain" description="Amidohydrolase-related" evidence="2">
    <location>
        <begin position="10"/>
        <end position="275"/>
    </location>
</feature>
<name>D7CJU4_SYNLT</name>
<dbReference type="AlphaFoldDB" id="D7CJU4"/>
<reference evidence="3 4" key="2">
    <citation type="journal article" date="2010" name="Stand. Genomic Sci.">
        <title>Complete genome sequence of Syntrophothermus lipocalidus type strain (TGB-C1).</title>
        <authorList>
            <person name="Djao O.D."/>
            <person name="Zhang X."/>
            <person name="Lucas S."/>
            <person name="Lapidus A."/>
            <person name="Del Rio T.G."/>
            <person name="Nolan M."/>
            <person name="Tice H."/>
            <person name="Cheng J.F."/>
            <person name="Han C."/>
            <person name="Tapia R."/>
            <person name="Goodwin L."/>
            <person name="Pitluck S."/>
            <person name="Liolios K."/>
            <person name="Ivanova N."/>
            <person name="Mavromatis K."/>
            <person name="Mikhailova N."/>
            <person name="Ovchinnikova G."/>
            <person name="Pati A."/>
            <person name="Brambilla E."/>
            <person name="Chen A."/>
            <person name="Palaniappan K."/>
            <person name="Land M."/>
            <person name="Hauser L."/>
            <person name="Chang Y.J."/>
            <person name="Jeffries C.D."/>
            <person name="Rohde M."/>
            <person name="Sikorski J."/>
            <person name="Spring S."/>
            <person name="Goker M."/>
            <person name="Detter J.C."/>
            <person name="Woyke T."/>
            <person name="Bristow J."/>
            <person name="Eisen J.A."/>
            <person name="Markowitz V."/>
            <person name="Hugenholtz P."/>
            <person name="Kyrpides N.C."/>
            <person name="Klenk H.P."/>
        </authorList>
    </citation>
    <scope>NUCLEOTIDE SEQUENCE [LARGE SCALE GENOMIC DNA]</scope>
    <source>
        <strain evidence="4">DSM 12680 / TGB-C1</strain>
    </source>
</reference>
<dbReference type="STRING" id="643648.Slip_0271"/>
<gene>
    <name evidence="3" type="ordered locus">Slip_0271</name>
</gene>
<dbReference type="GO" id="GO:0016831">
    <property type="term" value="F:carboxy-lyase activity"/>
    <property type="evidence" value="ECO:0007669"/>
    <property type="project" value="InterPro"/>
</dbReference>
<dbReference type="OrthoDB" id="9771932at2"/>
<dbReference type="GO" id="GO:0016787">
    <property type="term" value="F:hydrolase activity"/>
    <property type="evidence" value="ECO:0007669"/>
    <property type="project" value="InterPro"/>
</dbReference>
<dbReference type="SUPFAM" id="SSF51556">
    <property type="entry name" value="Metallo-dependent hydrolases"/>
    <property type="match status" value="1"/>
</dbReference>
<dbReference type="GO" id="GO:0005737">
    <property type="term" value="C:cytoplasm"/>
    <property type="evidence" value="ECO:0007669"/>
    <property type="project" value="TreeGrafter"/>
</dbReference>
<dbReference type="InterPro" id="IPR006680">
    <property type="entry name" value="Amidohydro-rel"/>
</dbReference>
<keyword evidence="1" id="KW-0456">Lyase</keyword>
<sequence>MSIGVTRYFIDAHAHIMTEKRNRGGLRWAHRMIKDFQSPQETDPEKLLSHATSCGADYLFNLFYPLRAGETRTIHQWQYQFATKHPEVIPFASIHPADEDKIGILTEALDVLGMAGVKIHPYVQEFDLLDPRMEEVYSYIEARQCPLLIHSGFARFYGLPSMAEQVDTFLKRYPRMKVVLVHMLWPDREIEFCKDYLEAYPSLYLDITNTACLVQEHPGQSEMLRSFIARYSHRMLAGSDFPMSAAYPVSSVYQAIYNVCPDRESAENVCWRTAVHLVGAERFIGLNLT</sequence>
<dbReference type="InterPro" id="IPR032465">
    <property type="entry name" value="ACMSD"/>
</dbReference>
<organism evidence="3 4">
    <name type="scientific">Syntrophothermus lipocalidus (strain DSM 12680 / TGB-C1)</name>
    <dbReference type="NCBI Taxonomy" id="643648"/>
    <lineage>
        <taxon>Bacteria</taxon>
        <taxon>Bacillati</taxon>
        <taxon>Bacillota</taxon>
        <taxon>Clostridia</taxon>
        <taxon>Eubacteriales</taxon>
        <taxon>Syntrophomonadaceae</taxon>
        <taxon>Syntrophothermus</taxon>
    </lineage>
</organism>
<dbReference type="Gene3D" id="3.20.20.140">
    <property type="entry name" value="Metal-dependent hydrolases"/>
    <property type="match status" value="1"/>
</dbReference>
<keyword evidence="4" id="KW-1185">Reference proteome</keyword>
<evidence type="ECO:0000259" key="2">
    <source>
        <dbReference type="Pfam" id="PF04909"/>
    </source>
</evidence>